<keyword evidence="1" id="KW-0812">Transmembrane</keyword>
<reference evidence="2" key="4">
    <citation type="submission" date="2019-03" db="UniProtKB">
        <authorList>
            <consortium name="EnsemblPlants"/>
        </authorList>
    </citation>
    <scope>IDENTIFICATION</scope>
</reference>
<accession>A0A453R114</accession>
<evidence type="ECO:0000313" key="2">
    <source>
        <dbReference type="EnsemblPlants" id="AET7Gv20413400.1"/>
    </source>
</evidence>
<dbReference type="EnsemblPlants" id="AET7Gv20413400.1">
    <property type="protein sequence ID" value="AET7Gv20413400.1"/>
    <property type="gene ID" value="AET7Gv20413400"/>
</dbReference>
<sequence length="53" mass="5954">MTTPVMVIWVELLAVTTPMGISATWLLVQLTFTPTTWKARLRVVVTWAVPLLT</sequence>
<keyword evidence="3" id="KW-1185">Reference proteome</keyword>
<feature type="transmembrane region" description="Helical" evidence="1">
    <location>
        <begin position="6"/>
        <end position="28"/>
    </location>
</feature>
<dbReference type="Proteomes" id="UP000015105">
    <property type="component" value="Chromosome 7D"/>
</dbReference>
<evidence type="ECO:0000256" key="1">
    <source>
        <dbReference type="SAM" id="Phobius"/>
    </source>
</evidence>
<keyword evidence="1" id="KW-1133">Transmembrane helix</keyword>
<dbReference type="AlphaFoldDB" id="A0A453R114"/>
<reference evidence="3" key="2">
    <citation type="journal article" date="2017" name="Nat. Plants">
        <title>The Aegilops tauschii genome reveals multiple impacts of transposons.</title>
        <authorList>
            <person name="Zhao G."/>
            <person name="Zou C."/>
            <person name="Li K."/>
            <person name="Wang K."/>
            <person name="Li T."/>
            <person name="Gao L."/>
            <person name="Zhang X."/>
            <person name="Wang H."/>
            <person name="Yang Z."/>
            <person name="Liu X."/>
            <person name="Jiang W."/>
            <person name="Mao L."/>
            <person name="Kong X."/>
            <person name="Jiao Y."/>
            <person name="Jia J."/>
        </authorList>
    </citation>
    <scope>NUCLEOTIDE SEQUENCE [LARGE SCALE GENOMIC DNA]</scope>
    <source>
        <strain evidence="3">cv. AL8/78</strain>
    </source>
</reference>
<proteinExistence type="predicted"/>
<evidence type="ECO:0000313" key="3">
    <source>
        <dbReference type="Proteomes" id="UP000015105"/>
    </source>
</evidence>
<name>A0A453R114_AEGTS</name>
<reference evidence="3" key="1">
    <citation type="journal article" date="2014" name="Science">
        <title>Ancient hybridizations among the ancestral genomes of bread wheat.</title>
        <authorList>
            <consortium name="International Wheat Genome Sequencing Consortium,"/>
            <person name="Marcussen T."/>
            <person name="Sandve S.R."/>
            <person name="Heier L."/>
            <person name="Spannagl M."/>
            <person name="Pfeifer M."/>
            <person name="Jakobsen K.S."/>
            <person name="Wulff B.B."/>
            <person name="Steuernagel B."/>
            <person name="Mayer K.F."/>
            <person name="Olsen O.A."/>
        </authorList>
    </citation>
    <scope>NUCLEOTIDE SEQUENCE [LARGE SCALE GENOMIC DNA]</scope>
    <source>
        <strain evidence="3">cv. AL8/78</strain>
    </source>
</reference>
<protein>
    <submittedName>
        <fullName evidence="2">Uncharacterized protein</fullName>
    </submittedName>
</protein>
<keyword evidence="1" id="KW-0472">Membrane</keyword>
<reference evidence="2" key="5">
    <citation type="journal article" date="2021" name="G3 (Bethesda)">
        <title>Aegilops tauschii genome assembly Aet v5.0 features greater sequence contiguity and improved annotation.</title>
        <authorList>
            <person name="Wang L."/>
            <person name="Zhu T."/>
            <person name="Rodriguez J.C."/>
            <person name="Deal K.R."/>
            <person name="Dubcovsky J."/>
            <person name="McGuire P.E."/>
            <person name="Lux T."/>
            <person name="Spannagl M."/>
            <person name="Mayer K.F.X."/>
            <person name="Baldrich P."/>
            <person name="Meyers B.C."/>
            <person name="Huo N."/>
            <person name="Gu Y.Q."/>
            <person name="Zhou H."/>
            <person name="Devos K.M."/>
            <person name="Bennetzen J.L."/>
            <person name="Unver T."/>
            <person name="Budak H."/>
            <person name="Gulick P.J."/>
            <person name="Galiba G."/>
            <person name="Kalapos B."/>
            <person name="Nelson D.R."/>
            <person name="Li P."/>
            <person name="You F.M."/>
            <person name="Luo M.C."/>
            <person name="Dvorak J."/>
        </authorList>
    </citation>
    <scope>NUCLEOTIDE SEQUENCE [LARGE SCALE GENOMIC DNA]</scope>
    <source>
        <strain evidence="2">cv. AL8/78</strain>
    </source>
</reference>
<reference evidence="2" key="3">
    <citation type="journal article" date="2017" name="Nature">
        <title>Genome sequence of the progenitor of the wheat D genome Aegilops tauschii.</title>
        <authorList>
            <person name="Luo M.C."/>
            <person name="Gu Y.Q."/>
            <person name="Puiu D."/>
            <person name="Wang H."/>
            <person name="Twardziok S.O."/>
            <person name="Deal K.R."/>
            <person name="Huo N."/>
            <person name="Zhu T."/>
            <person name="Wang L."/>
            <person name="Wang Y."/>
            <person name="McGuire P.E."/>
            <person name="Liu S."/>
            <person name="Long H."/>
            <person name="Ramasamy R.K."/>
            <person name="Rodriguez J.C."/>
            <person name="Van S.L."/>
            <person name="Yuan L."/>
            <person name="Wang Z."/>
            <person name="Xia Z."/>
            <person name="Xiao L."/>
            <person name="Anderson O.D."/>
            <person name="Ouyang S."/>
            <person name="Liang Y."/>
            <person name="Zimin A.V."/>
            <person name="Pertea G."/>
            <person name="Qi P."/>
            <person name="Bennetzen J.L."/>
            <person name="Dai X."/>
            <person name="Dawson M.W."/>
            <person name="Muller H.G."/>
            <person name="Kugler K."/>
            <person name="Rivarola-Duarte L."/>
            <person name="Spannagl M."/>
            <person name="Mayer K.F.X."/>
            <person name="Lu F.H."/>
            <person name="Bevan M.W."/>
            <person name="Leroy P."/>
            <person name="Li P."/>
            <person name="You F.M."/>
            <person name="Sun Q."/>
            <person name="Liu Z."/>
            <person name="Lyons E."/>
            <person name="Wicker T."/>
            <person name="Salzberg S.L."/>
            <person name="Devos K.M."/>
            <person name="Dvorak J."/>
        </authorList>
    </citation>
    <scope>NUCLEOTIDE SEQUENCE [LARGE SCALE GENOMIC DNA]</scope>
    <source>
        <strain evidence="2">cv. AL8/78</strain>
    </source>
</reference>
<dbReference type="Gramene" id="AET7Gv20413400.1">
    <property type="protein sequence ID" value="AET7Gv20413400.1"/>
    <property type="gene ID" value="AET7Gv20413400"/>
</dbReference>
<organism evidence="2 3">
    <name type="scientific">Aegilops tauschii subsp. strangulata</name>
    <name type="common">Goatgrass</name>
    <dbReference type="NCBI Taxonomy" id="200361"/>
    <lineage>
        <taxon>Eukaryota</taxon>
        <taxon>Viridiplantae</taxon>
        <taxon>Streptophyta</taxon>
        <taxon>Embryophyta</taxon>
        <taxon>Tracheophyta</taxon>
        <taxon>Spermatophyta</taxon>
        <taxon>Magnoliopsida</taxon>
        <taxon>Liliopsida</taxon>
        <taxon>Poales</taxon>
        <taxon>Poaceae</taxon>
        <taxon>BOP clade</taxon>
        <taxon>Pooideae</taxon>
        <taxon>Triticodae</taxon>
        <taxon>Triticeae</taxon>
        <taxon>Triticinae</taxon>
        <taxon>Aegilops</taxon>
    </lineage>
</organism>